<evidence type="ECO:0000313" key="1">
    <source>
        <dbReference type="EMBL" id="NDL58598.1"/>
    </source>
</evidence>
<evidence type="ECO:0008006" key="3">
    <source>
        <dbReference type="Google" id="ProtNLM"/>
    </source>
</evidence>
<accession>A0A7K3M868</accession>
<reference evidence="1 2" key="1">
    <citation type="submission" date="2019-11" db="EMBL/GenBank/DDBJ databases">
        <authorList>
            <person name="Li X.-J."/>
            <person name="Feng X.-M."/>
        </authorList>
    </citation>
    <scope>NUCLEOTIDE SEQUENCE [LARGE SCALE GENOMIC DNA]</scope>
    <source>
        <strain evidence="1 2">XMNu-373</strain>
    </source>
</reference>
<dbReference type="RefSeq" id="WP_162451291.1">
    <property type="nucleotide sequence ID" value="NZ_WLZY01000005.1"/>
</dbReference>
<organism evidence="1 2">
    <name type="scientific">Phytoactinopolyspora mesophila</name>
    <dbReference type="NCBI Taxonomy" id="2650750"/>
    <lineage>
        <taxon>Bacteria</taxon>
        <taxon>Bacillati</taxon>
        <taxon>Actinomycetota</taxon>
        <taxon>Actinomycetes</taxon>
        <taxon>Jiangellales</taxon>
        <taxon>Jiangellaceae</taxon>
        <taxon>Phytoactinopolyspora</taxon>
    </lineage>
</organism>
<keyword evidence="2" id="KW-1185">Reference proteome</keyword>
<dbReference type="AlphaFoldDB" id="A0A7K3M868"/>
<dbReference type="Proteomes" id="UP000460435">
    <property type="component" value="Unassembled WGS sequence"/>
</dbReference>
<gene>
    <name evidence="1" type="ORF">F7O44_16130</name>
</gene>
<dbReference type="PANTHER" id="PTHR34613:SF1">
    <property type="entry name" value="SLL6017 PROTEIN"/>
    <property type="match status" value="1"/>
</dbReference>
<protein>
    <recommendedName>
        <fullName evidence="3">Rpn family recombination-promoting nuclease/putative transposase</fullName>
    </recommendedName>
</protein>
<comment type="caution">
    <text evidence="1">The sequence shown here is derived from an EMBL/GenBank/DDBJ whole genome shotgun (WGS) entry which is preliminary data.</text>
</comment>
<sequence>MVKSSHEALHRIFQDDSTLFARAFQKLLGVEFPEPRTISVINSDLTEMEPVERRADTVLLVETGDGEHLLIIESQTRDDDDKRRSWPYYITFLHNKYKVPVTLLVVCSSEATAAWARAPIPIGLTEQPSLVAYPLVLGPDNVPVILEVEEAAEDVVLAVFSALTHKGAAEAGKILEALARALSTIDPQSAAYLAEFTEVGLAGAAACDMWRTLMTTMTYPYVSQLRSQGRQEGRVEGEARFVLRVLDRRGVEVSEDARQRIMSCNDHATLELWLDRALTAESVEDLFA</sequence>
<dbReference type="EMBL" id="WLZY01000005">
    <property type="protein sequence ID" value="NDL58598.1"/>
    <property type="molecule type" value="Genomic_DNA"/>
</dbReference>
<proteinExistence type="predicted"/>
<name>A0A7K3M868_9ACTN</name>
<evidence type="ECO:0000313" key="2">
    <source>
        <dbReference type="Proteomes" id="UP000460435"/>
    </source>
</evidence>
<dbReference type="PANTHER" id="PTHR34613">
    <property type="entry name" value="SLL0800 PROTEIN"/>
    <property type="match status" value="1"/>
</dbReference>